<dbReference type="SUPFAM" id="SSF52317">
    <property type="entry name" value="Class I glutamine amidotransferase-like"/>
    <property type="match status" value="1"/>
</dbReference>
<dbReference type="PANTHER" id="PTHR43235">
    <property type="entry name" value="GLUTAMINE AMIDOTRANSFERASE PB2B2.05-RELATED"/>
    <property type="match status" value="1"/>
</dbReference>
<dbReference type="InterPro" id="IPR044668">
    <property type="entry name" value="PuuD-like"/>
</dbReference>
<organism evidence="1 2">
    <name type="scientific">Fusobacterium periodonticum ATCC 33693</name>
    <dbReference type="NCBI Taxonomy" id="546275"/>
    <lineage>
        <taxon>Bacteria</taxon>
        <taxon>Fusobacteriati</taxon>
        <taxon>Fusobacteriota</taxon>
        <taxon>Fusobacteriia</taxon>
        <taxon>Fusobacteriales</taxon>
        <taxon>Fusobacteriaceae</taxon>
        <taxon>Fusobacterium</taxon>
    </lineage>
</organism>
<dbReference type="CDD" id="cd01745">
    <property type="entry name" value="GATase1_2"/>
    <property type="match status" value="1"/>
</dbReference>
<dbReference type="FunFam" id="3.40.50.880:FF:000030">
    <property type="entry name" value="Gamma-glutamyl-gamma-aminobutyrate hydrolase PuuD"/>
    <property type="match status" value="1"/>
</dbReference>
<dbReference type="GO" id="GO:0006598">
    <property type="term" value="P:polyamine catabolic process"/>
    <property type="evidence" value="ECO:0007669"/>
    <property type="project" value="TreeGrafter"/>
</dbReference>
<dbReference type="InterPro" id="IPR029062">
    <property type="entry name" value="Class_I_gatase-like"/>
</dbReference>
<proteinExistence type="predicted"/>
<name>D4CSV3_9FUSO</name>
<dbReference type="HOGENOM" id="CLU_030756_2_1_0"/>
<dbReference type="Gene3D" id="3.40.50.880">
    <property type="match status" value="1"/>
</dbReference>
<evidence type="ECO:0000313" key="2">
    <source>
        <dbReference type="Proteomes" id="UP000003748"/>
    </source>
</evidence>
<dbReference type="STRING" id="546275.FUSPEROL_00462"/>
<gene>
    <name evidence="1" type="ORF">FUSPEROL_00462</name>
</gene>
<dbReference type="GO" id="GO:0005829">
    <property type="term" value="C:cytosol"/>
    <property type="evidence" value="ECO:0007669"/>
    <property type="project" value="TreeGrafter"/>
</dbReference>
<dbReference type="GO" id="GO:0033969">
    <property type="term" value="F:gamma-glutamyl-gamma-aminobutyrate hydrolase activity"/>
    <property type="evidence" value="ECO:0007669"/>
    <property type="project" value="TreeGrafter"/>
</dbReference>
<dbReference type="InterPro" id="IPR011697">
    <property type="entry name" value="Peptidase_C26"/>
</dbReference>
<dbReference type="Proteomes" id="UP000003748">
    <property type="component" value="Unassembled WGS sequence"/>
</dbReference>
<protein>
    <submittedName>
        <fullName evidence="1">Peptidase C26</fullName>
    </submittedName>
</protein>
<reference evidence="1 2" key="1">
    <citation type="submission" date="2010-02" db="EMBL/GenBank/DDBJ databases">
        <authorList>
            <person name="Weinstock G."/>
            <person name="Sodergren E."/>
            <person name="Clifton S."/>
            <person name="Fulton L."/>
            <person name="Fulton B."/>
            <person name="Courtney L."/>
            <person name="Fronick C."/>
            <person name="Harrison M."/>
            <person name="Strong C."/>
            <person name="Farmer C."/>
            <person name="Delahaunty K."/>
            <person name="Markovic C."/>
            <person name="Hall O."/>
            <person name="Minx P."/>
            <person name="Tomlinson C."/>
            <person name="Mitreva M."/>
            <person name="Nelson J."/>
            <person name="Hou S."/>
            <person name="Wollam A."/>
            <person name="Pepin K.H."/>
            <person name="Johnson M."/>
            <person name="Bhonagiri V."/>
            <person name="Zhang X."/>
            <person name="Suruliraj S."/>
            <person name="Warren W."/>
            <person name="Chinwalla A."/>
            <person name="Mardis E.R."/>
            <person name="Wilson R.K."/>
        </authorList>
    </citation>
    <scope>NUCLEOTIDE SEQUENCE [LARGE SCALE GENOMIC DNA]</scope>
    <source>
        <strain evidence="1 2">ATCC 33693</strain>
    </source>
</reference>
<accession>D4CSV3</accession>
<comment type="caution">
    <text evidence="1">The sequence shown here is derived from an EMBL/GenBank/DDBJ whole genome shotgun (WGS) entry which is preliminary data.</text>
</comment>
<dbReference type="PROSITE" id="PS51273">
    <property type="entry name" value="GATASE_TYPE_1"/>
    <property type="match status" value="1"/>
</dbReference>
<dbReference type="PANTHER" id="PTHR43235:SF1">
    <property type="entry name" value="GLUTAMINE AMIDOTRANSFERASE PB2B2.05-RELATED"/>
    <property type="match status" value="1"/>
</dbReference>
<dbReference type="AlphaFoldDB" id="D4CSV3"/>
<dbReference type="EMBL" id="ACJY01000031">
    <property type="protein sequence ID" value="EFE87574.1"/>
    <property type="molecule type" value="Genomic_DNA"/>
</dbReference>
<dbReference type="Pfam" id="PF07722">
    <property type="entry name" value="Peptidase_C26"/>
    <property type="match status" value="1"/>
</dbReference>
<sequence>MEYQYLIKCNIKEKIMSKKPIIGISSSVIVDEAGSFAGYKRAYVNKDYVDAVVRAGGVPLIIPFTTDKEVIISQVQVIDALILSGGHDVSPYNYGQEPNPKLGETFPERDTYDMLLLEESKKRNIPILGICRGSQIINVAAGGTLYQDLSLIPGNVLKHNQVSKPTLKTHKIQIEENSVISSIFGKETMVNSFHHQAIDKVGDDLKVVARASDGVVEAIEHKTYKFLVAVQWHPEMLAVECDEARKLFNRLIEEAKR</sequence>
<evidence type="ECO:0000313" key="1">
    <source>
        <dbReference type="EMBL" id="EFE87574.1"/>
    </source>
</evidence>
<dbReference type="eggNOG" id="COG2071">
    <property type="taxonomic scope" value="Bacteria"/>
</dbReference>